<dbReference type="GO" id="GO:0016779">
    <property type="term" value="F:nucleotidyltransferase activity"/>
    <property type="evidence" value="ECO:0007669"/>
    <property type="project" value="TreeGrafter"/>
</dbReference>
<feature type="compositionally biased region" description="Basic and acidic residues" evidence="1">
    <location>
        <begin position="24"/>
        <end position="42"/>
    </location>
</feature>
<evidence type="ECO:0000313" key="3">
    <source>
        <dbReference type="Proteomes" id="UP000324800"/>
    </source>
</evidence>
<organism evidence="2 3">
    <name type="scientific">Streblomastix strix</name>
    <dbReference type="NCBI Taxonomy" id="222440"/>
    <lineage>
        <taxon>Eukaryota</taxon>
        <taxon>Metamonada</taxon>
        <taxon>Preaxostyla</taxon>
        <taxon>Oxymonadida</taxon>
        <taxon>Streblomastigidae</taxon>
        <taxon>Streblomastix</taxon>
    </lineage>
</organism>
<feature type="non-terminal residue" evidence="2">
    <location>
        <position position="1"/>
    </location>
</feature>
<feature type="region of interest" description="Disordered" evidence="1">
    <location>
        <begin position="355"/>
        <end position="376"/>
    </location>
</feature>
<feature type="compositionally biased region" description="Low complexity" evidence="1">
    <location>
        <begin position="44"/>
        <end position="56"/>
    </location>
</feature>
<evidence type="ECO:0000313" key="2">
    <source>
        <dbReference type="EMBL" id="KAA6373783.1"/>
    </source>
</evidence>
<proteinExistence type="predicted"/>
<evidence type="ECO:0008006" key="4">
    <source>
        <dbReference type="Google" id="ProtNLM"/>
    </source>
</evidence>
<gene>
    <name evidence="2" type="ORF">EZS28_030690</name>
</gene>
<dbReference type="EMBL" id="SNRW01012469">
    <property type="protein sequence ID" value="KAA6373783.1"/>
    <property type="molecule type" value="Genomic_DNA"/>
</dbReference>
<feature type="region of interest" description="Disordered" evidence="1">
    <location>
        <begin position="1"/>
        <end position="57"/>
    </location>
</feature>
<dbReference type="SUPFAM" id="SSF81301">
    <property type="entry name" value="Nucleotidyltransferase"/>
    <property type="match status" value="1"/>
</dbReference>
<comment type="caution">
    <text evidence="2">The sequence shown here is derived from an EMBL/GenBank/DDBJ whole genome shotgun (WGS) entry which is preliminary data.</text>
</comment>
<accession>A0A5J4UTY4</accession>
<dbReference type="PANTHER" id="PTHR12271">
    <property type="entry name" value="POLY A POLYMERASE CID PAP -RELATED"/>
    <property type="match status" value="1"/>
</dbReference>
<dbReference type="OrthoDB" id="2274644at2759"/>
<name>A0A5J4UTY4_9EUKA</name>
<reference evidence="2 3" key="1">
    <citation type="submission" date="2019-03" db="EMBL/GenBank/DDBJ databases">
        <title>Single cell metagenomics reveals metabolic interactions within the superorganism composed of flagellate Streblomastix strix and complex community of Bacteroidetes bacteria on its surface.</title>
        <authorList>
            <person name="Treitli S.C."/>
            <person name="Kolisko M."/>
            <person name="Husnik F."/>
            <person name="Keeling P."/>
            <person name="Hampl V."/>
        </authorList>
    </citation>
    <scope>NUCLEOTIDE SEQUENCE [LARGE SCALE GENOMIC DNA]</scope>
    <source>
        <strain evidence="2">ST1C</strain>
    </source>
</reference>
<evidence type="ECO:0000256" key="1">
    <source>
        <dbReference type="SAM" id="MobiDB-lite"/>
    </source>
</evidence>
<dbReference type="Proteomes" id="UP000324800">
    <property type="component" value="Unassembled WGS sequence"/>
</dbReference>
<dbReference type="AlphaFoldDB" id="A0A5J4UTY4"/>
<protein>
    <recommendedName>
        <fullName evidence="4">PAP-associated domain-containing protein</fullName>
    </recommendedName>
</protein>
<dbReference type="GO" id="GO:0031123">
    <property type="term" value="P:RNA 3'-end processing"/>
    <property type="evidence" value="ECO:0007669"/>
    <property type="project" value="TreeGrafter"/>
</dbReference>
<feature type="compositionally biased region" description="Polar residues" evidence="1">
    <location>
        <begin position="1"/>
        <end position="11"/>
    </location>
</feature>
<feature type="region of interest" description="Disordered" evidence="1">
    <location>
        <begin position="571"/>
        <end position="595"/>
    </location>
</feature>
<dbReference type="Gene3D" id="1.10.1410.10">
    <property type="match status" value="1"/>
</dbReference>
<dbReference type="SUPFAM" id="SSF81631">
    <property type="entry name" value="PAP/OAS1 substrate-binding domain"/>
    <property type="match status" value="1"/>
</dbReference>
<dbReference type="PANTHER" id="PTHR12271:SF40">
    <property type="entry name" value="POLY(A) RNA POLYMERASE GLD2"/>
    <property type="match status" value="1"/>
</dbReference>
<dbReference type="InterPro" id="IPR043519">
    <property type="entry name" value="NT_sf"/>
</dbReference>
<sequence length="622" mass="71484">TITFLSRSTQKQHNDQKEEDNEEGKDKDKEKDKESDLDDKNNRISPQSISPSTTTPKLPSVASFAQLLQKNKRFHCDICINNEFGIHNSDLIKAYCNLDKRVREIIHIIKSWAKHHNVGDSSKGTLSMYGHVLLVINYLQVRNPPLLPSLQSEEYIAASDPQYIIDKVYNGARIRYSIDPQPWRRRQYGIEKINPAPDFVTNRADEEDADDDEKAMNDAYKADAFAKAILFSPQLHMLATSMWNQRGIFIELIKFNLIAAIIIANSSSQLQQLSSPSSQLIKSSTSLSSKSPSQLSITSKPFVLKSQISPSLLTQSLVIPPSSQTQQQSFTLQQSINLLPSQIQVKSPETHKIEKDQFVQEQEEKETKDKEQGLDTNISQIEYQQSSESDSSSFVLSTPPQIERELNQQQPQQGQYLFPLEFESALFGLKGKEIVKEDKQEKELEQKKEDVNVDANGNGNVNVSEYAIPGQQQFPMPFNMNMMTMGMNQPFSHSPFTGQQPKMMLRYENREHLHVILGGYFKHYLYNFRRSINVACIKHAAVLDQNQFGWEQGGKGDQGRLIRRKQRMREIKKEEKEKKREGEREQANQKDEKLRSERALIREQDWSEKEKLMILQENEGCR</sequence>